<dbReference type="SUPFAM" id="SSF52499">
    <property type="entry name" value="Isochorismatase-like hydrolases"/>
    <property type="match status" value="1"/>
</dbReference>
<organism evidence="2 3">
    <name type="scientific">Clostridium novyi A str. 4570</name>
    <dbReference type="NCBI Taxonomy" id="1444290"/>
    <lineage>
        <taxon>Bacteria</taxon>
        <taxon>Bacillati</taxon>
        <taxon>Bacillota</taxon>
        <taxon>Clostridia</taxon>
        <taxon>Eubacteriales</taxon>
        <taxon>Clostridiaceae</taxon>
        <taxon>Clostridium</taxon>
    </lineage>
</organism>
<comment type="caution">
    <text evidence="2">The sequence shown here is derived from an EMBL/GenBank/DDBJ whole genome shotgun (WGS) entry which is preliminary data.</text>
</comment>
<reference evidence="2 3" key="1">
    <citation type="submission" date="2014-01" db="EMBL/GenBank/DDBJ databases">
        <title>Plasmidome dynamics in the species complex Clostridium novyi sensu lato converts strains of independent lineages into distinctly different pathogens.</title>
        <authorList>
            <person name="Skarin H."/>
            <person name="Segerman B."/>
        </authorList>
    </citation>
    <scope>NUCLEOTIDE SEQUENCE [LARGE SCALE GENOMIC DNA]</scope>
    <source>
        <strain evidence="2 3">4570</strain>
    </source>
</reference>
<dbReference type="Pfam" id="PF00857">
    <property type="entry name" value="Isochorismatase"/>
    <property type="match status" value="1"/>
</dbReference>
<dbReference type="PANTHER" id="PTHR47297:SF2">
    <property type="entry name" value="OS02G0606800 PROTEIN"/>
    <property type="match status" value="1"/>
</dbReference>
<protein>
    <submittedName>
        <fullName evidence="2">Isochorismatase</fullName>
    </submittedName>
</protein>
<dbReference type="GO" id="GO:0008936">
    <property type="term" value="F:nicotinamidase activity"/>
    <property type="evidence" value="ECO:0007669"/>
    <property type="project" value="InterPro"/>
</dbReference>
<dbReference type="InterPro" id="IPR044717">
    <property type="entry name" value="NIC1"/>
</dbReference>
<dbReference type="GO" id="GO:0019365">
    <property type="term" value="P:pyridine nucleotide salvage"/>
    <property type="evidence" value="ECO:0007669"/>
    <property type="project" value="InterPro"/>
</dbReference>
<evidence type="ECO:0000313" key="2">
    <source>
        <dbReference type="EMBL" id="KGN03024.1"/>
    </source>
</evidence>
<dbReference type="InterPro" id="IPR036380">
    <property type="entry name" value="Isochorismatase-like_sf"/>
</dbReference>
<dbReference type="InterPro" id="IPR000868">
    <property type="entry name" value="Isochorismatase-like_dom"/>
</dbReference>
<gene>
    <name evidence="2" type="ORF">Z969_03265</name>
</gene>
<name>A0AA88ZS71_CLONO</name>
<evidence type="ECO:0000313" key="3">
    <source>
        <dbReference type="Proteomes" id="UP000030016"/>
    </source>
</evidence>
<dbReference type="RefSeq" id="WP_039249047.1">
    <property type="nucleotide sequence ID" value="NZ_JDRX01000004.1"/>
</dbReference>
<dbReference type="Proteomes" id="UP000030016">
    <property type="component" value="Unassembled WGS sequence"/>
</dbReference>
<proteinExistence type="predicted"/>
<dbReference type="CDD" id="cd00431">
    <property type="entry name" value="cysteine_hydrolases"/>
    <property type="match status" value="1"/>
</dbReference>
<feature type="domain" description="Isochorismatase-like" evidence="1">
    <location>
        <begin position="40"/>
        <end position="207"/>
    </location>
</feature>
<accession>A0AA88ZS71</accession>
<evidence type="ECO:0000259" key="1">
    <source>
        <dbReference type="Pfam" id="PF00857"/>
    </source>
</evidence>
<dbReference type="PANTHER" id="PTHR47297">
    <property type="match status" value="1"/>
</dbReference>
<dbReference type="AlphaFoldDB" id="A0AA88ZS71"/>
<sequence length="223" mass="25507">MKIDNLNDILQSGVESLKNMINKIKSGKELDTKLLKKENTALVIVDMVNGFAKKGNLMSSRINNIIPSVLNTTNICYERGFKILAFNDEHSEESIEFNEYPIHCLKGAWESELIDELKKFEDIKIIGKNSTNGFMEEEFQSWISLNENINNFVVVGNCTDICVMQFVMTLKSYFNKKNEDVNIFIPIDSVETFHSKEHNGDLMNIFAIYNMSINGVKIMSNIK</sequence>
<dbReference type="EMBL" id="JDRX01000004">
    <property type="protein sequence ID" value="KGN03024.1"/>
    <property type="molecule type" value="Genomic_DNA"/>
</dbReference>
<dbReference type="Gene3D" id="3.40.50.850">
    <property type="entry name" value="Isochorismatase-like"/>
    <property type="match status" value="1"/>
</dbReference>